<evidence type="ECO:0000256" key="4">
    <source>
        <dbReference type="ARBA" id="ARBA00022729"/>
    </source>
</evidence>
<dbReference type="Pfam" id="PF00102">
    <property type="entry name" value="Y_phosphatase"/>
    <property type="match status" value="2"/>
</dbReference>
<sequence length="1565" mass="178116">MVVRSTSFPGIVFLLALIVAQSVGELIVRLHPPEDDGLTRSLTCVSESDDAALIWNSQRGSFTDFQPRKAVPENIPGCALWDSKACVARWKDRNGWDEVDSMIHPMGPIFDYRWEGLKEFYFGNISNELQYRYVGRANKSSGTVILSARGSQEVNVLLCARNRSTESPCVRIKIDSSRISVATCTNRASGCSELTPKDAWRNIIDYDAASHANSLDPYEWRTFAVRWIKERSLVEVFNNSHVILKGTLRHRQQISNVWVEGLDARIRFHSYKYLLTRKSGSVILTSEFIRHNGTLCVEMHVGLCSECKLNVNLVDTAGRETLLKYISGDEKSLNNELITWRPFKVQVNRQSVGRRLVRLKISTALKNGDGYGQWAIDDFRTCQPRGTRESTITIRREKSDSWPRIKCQKLSYTEIEVIDLSSSRECRGTIECSAVHHGDDCHRKCRTCKCRSRDKRSGNALMEVQELIHTYLSATAVTLKWKPPKNVDATIVKYAVSLKVNALLGCYEVGRETPEQQPMKRTVNLPKAFFDGLHPHASYVATVFAYNGSAKGPPKEYHFQTNVTLIPTSVIHNLRIEEGGRFLRWDWPEDCTTITGVIFWTRIKFESVGDVKRRLTHYHETTYRNLDLSSIDLIPGVKYNVRAYVIRSRNGIQNDTNYVNLTWTTPRGVTELEAYDADCDRSTISLRFIPSVLLYDRIESYEVFIAEGNELPKNMTFGNTTEQICDLSDDHTCLKDVSLPSNAKVNITVRASIQIHATGKKLDRFHILSNITFSLEESCNSNLSWRVNFTVTQNRGNVTLKWKPPLSSRVKITRFAVRVNPLDRRQLDKFTHQIPIVEEIPVEPNRKEYTTEFYLSKSGSYNISLVAFNQRNISSIENAEQLFISKENSLDFQAAVPERRPWKQYLLYVIILPIIAILPLLLFLCYRKHKKASEEPYYEQIDELTLRKQNNNTTVASSSLENPITAFQASTQGQKPSIELIESYAEPFNPLSCKVKVEEFEEYVKEALASGLLDAQYRRFPNGSSLPRVCGTLPANESKNRYRNIIPYDDNRVVLTKIRNDPHSDYINASYIQGYRKTKAYIATQGPNSNTVIDFWRMVWQEDVRVICMLTNVVEAGKVKCEQYWPDVGTKVIYGNIFVSNTGHEVFADYTIRTLRVECRNITRKITHLHYTGWPDHGVPMYTQSLVAYLKKILATPAGKGPVVVHCSAGVGRTGTIILCDICLRQAVVERVIDVPIIIMKLRDGRQDMVDSSQQYLLAHLTMVESMVSAQTQVPCSDGFSERIQELSKQLPSDIQRLNDTVWQDRVLHVLAAPQRPTRVQVLENGSMELESVTENAEVSSTFDSESNYISVVSIDGVKLKKQYLASHLPSNSTVSEIWRLIVEKNIELIVVLQSGRPNDPTCCDIVPNKSTFTPVPNIQLKTNSFVTNEHFTTRILSLKDTSEEQIKHQPVTVLACTRWGWGKSGKPPCVSALVSLWRESEKIRRKEGPTLVLCRDGITACGLYLALSFLLERMAVERECDVISAVRAVRRSRPEFVQSVEQFVYLYAAATKYYDEFREYANFS</sequence>
<evidence type="ECO:0000259" key="12">
    <source>
        <dbReference type="PROSITE" id="PS50853"/>
    </source>
</evidence>
<comment type="catalytic activity">
    <reaction evidence="8">
        <text>O-phospho-L-tyrosyl-[protein] + H2O = L-tyrosyl-[protein] + phosphate</text>
        <dbReference type="Rhea" id="RHEA:10684"/>
        <dbReference type="Rhea" id="RHEA-COMP:10136"/>
        <dbReference type="Rhea" id="RHEA-COMP:20101"/>
        <dbReference type="ChEBI" id="CHEBI:15377"/>
        <dbReference type="ChEBI" id="CHEBI:43474"/>
        <dbReference type="ChEBI" id="CHEBI:46858"/>
        <dbReference type="ChEBI" id="CHEBI:61978"/>
        <dbReference type="EC" id="3.1.3.48"/>
    </reaction>
</comment>
<feature type="signal peptide" evidence="9">
    <location>
        <begin position="1"/>
        <end position="24"/>
    </location>
</feature>
<dbReference type="RefSeq" id="XP_046589843.1">
    <property type="nucleotide sequence ID" value="XM_046733887.1"/>
</dbReference>
<evidence type="ECO:0000256" key="5">
    <source>
        <dbReference type="ARBA" id="ARBA00022801"/>
    </source>
</evidence>
<feature type="chain" id="PRO_5046220231" description="protein-tyrosine-phosphatase" evidence="9">
    <location>
        <begin position="25"/>
        <end position="1565"/>
    </location>
</feature>
<dbReference type="SMART" id="SM00060">
    <property type="entry name" value="FN3"/>
    <property type="match status" value="3"/>
</dbReference>
<proteinExistence type="inferred from homology"/>
<dbReference type="SUPFAM" id="SSF52799">
    <property type="entry name" value="(Phosphotyrosine protein) phosphatases II"/>
    <property type="match status" value="2"/>
</dbReference>
<dbReference type="PROSITE" id="PS00383">
    <property type="entry name" value="TYR_PHOSPHATASE_1"/>
    <property type="match status" value="1"/>
</dbReference>
<dbReference type="SMART" id="SM00194">
    <property type="entry name" value="PTPc"/>
    <property type="match status" value="2"/>
</dbReference>
<dbReference type="GeneID" id="107226296"/>
<dbReference type="InterPro" id="IPR016130">
    <property type="entry name" value="Tyr_Pase_AS"/>
</dbReference>
<dbReference type="InterPro" id="IPR013783">
    <property type="entry name" value="Ig-like_fold"/>
</dbReference>
<evidence type="ECO:0000259" key="11">
    <source>
        <dbReference type="PROSITE" id="PS50056"/>
    </source>
</evidence>
<feature type="domain" description="Fibronectin type-III" evidence="12">
    <location>
        <begin position="463"/>
        <end position="567"/>
    </location>
</feature>
<feature type="domain" description="Tyrosine-protein phosphatase" evidence="10">
    <location>
        <begin position="1013"/>
        <end position="1266"/>
    </location>
</feature>
<dbReference type="PANTHER" id="PTHR19134:SF562">
    <property type="entry name" value="PROTEIN-TYROSINE-PHOSPHATASE"/>
    <property type="match status" value="1"/>
</dbReference>
<evidence type="ECO:0000256" key="1">
    <source>
        <dbReference type="ARBA" id="ARBA00004167"/>
    </source>
</evidence>
<dbReference type="InterPro" id="IPR000387">
    <property type="entry name" value="Tyr_Pase_dom"/>
</dbReference>
<protein>
    <recommendedName>
        <fullName evidence="3">protein-tyrosine-phosphatase</fullName>
        <ecNumber evidence="3">3.1.3.48</ecNumber>
    </recommendedName>
</protein>
<dbReference type="PANTHER" id="PTHR19134">
    <property type="entry name" value="RECEPTOR-TYPE TYROSINE-PROTEIN PHOSPHATASE"/>
    <property type="match status" value="1"/>
</dbReference>
<evidence type="ECO:0000256" key="8">
    <source>
        <dbReference type="ARBA" id="ARBA00051722"/>
    </source>
</evidence>
<dbReference type="Proteomes" id="UP000829291">
    <property type="component" value="Chromosome 3"/>
</dbReference>
<keyword evidence="7" id="KW-0472">Membrane</keyword>
<evidence type="ECO:0000256" key="9">
    <source>
        <dbReference type="SAM" id="SignalP"/>
    </source>
</evidence>
<feature type="domain" description="Tyrosine specific protein phosphatases" evidence="11">
    <location>
        <begin position="1184"/>
        <end position="1257"/>
    </location>
</feature>
<comment type="subcellular location">
    <subcellularLocation>
        <location evidence="1">Membrane</location>
        <topology evidence="1">Single-pass membrane protein</topology>
    </subcellularLocation>
</comment>
<dbReference type="InterPro" id="IPR029021">
    <property type="entry name" value="Prot-tyrosine_phosphatase-like"/>
</dbReference>
<dbReference type="InterPro" id="IPR003961">
    <property type="entry name" value="FN3_dom"/>
</dbReference>
<dbReference type="Gene3D" id="3.90.190.10">
    <property type="entry name" value="Protein tyrosine phosphatase superfamily"/>
    <property type="match status" value="2"/>
</dbReference>
<dbReference type="SUPFAM" id="SSF49265">
    <property type="entry name" value="Fibronectin type III"/>
    <property type="match status" value="1"/>
</dbReference>
<accession>A0ABM3FP96</accession>
<keyword evidence="5" id="KW-0378">Hydrolase</keyword>
<dbReference type="PROSITE" id="PS50056">
    <property type="entry name" value="TYR_PHOSPHATASE_2"/>
    <property type="match status" value="2"/>
</dbReference>
<keyword evidence="13" id="KW-1185">Reference proteome</keyword>
<keyword evidence="4 9" id="KW-0732">Signal</keyword>
<dbReference type="PROSITE" id="PS50853">
    <property type="entry name" value="FN3"/>
    <property type="match status" value="1"/>
</dbReference>
<feature type="domain" description="Tyrosine-protein phosphatase" evidence="10">
    <location>
        <begin position="1304"/>
        <end position="1554"/>
    </location>
</feature>
<dbReference type="PROSITE" id="PS50055">
    <property type="entry name" value="TYR_PHOSPHATASE_PTP"/>
    <property type="match status" value="2"/>
</dbReference>
<name>A0ABM3FP96_NEOLC</name>
<organism evidence="13 14">
    <name type="scientific">Neodiprion lecontei</name>
    <name type="common">Redheaded pine sawfly</name>
    <dbReference type="NCBI Taxonomy" id="441921"/>
    <lineage>
        <taxon>Eukaryota</taxon>
        <taxon>Metazoa</taxon>
        <taxon>Ecdysozoa</taxon>
        <taxon>Arthropoda</taxon>
        <taxon>Hexapoda</taxon>
        <taxon>Insecta</taxon>
        <taxon>Pterygota</taxon>
        <taxon>Neoptera</taxon>
        <taxon>Endopterygota</taxon>
        <taxon>Hymenoptera</taxon>
        <taxon>Tenthredinoidea</taxon>
        <taxon>Diprionidae</taxon>
        <taxon>Diprioninae</taxon>
        <taxon>Neodiprion</taxon>
    </lineage>
</organism>
<dbReference type="Gene3D" id="2.60.40.10">
    <property type="entry name" value="Immunoglobulins"/>
    <property type="match status" value="2"/>
</dbReference>
<feature type="domain" description="Tyrosine specific protein phosphatases" evidence="11">
    <location>
        <begin position="1472"/>
        <end position="1545"/>
    </location>
</feature>
<keyword evidence="6" id="KW-0904">Protein phosphatase</keyword>
<dbReference type="CDD" id="cd00047">
    <property type="entry name" value="PTPc"/>
    <property type="match status" value="2"/>
</dbReference>
<dbReference type="InterPro" id="IPR050348">
    <property type="entry name" value="Protein-Tyr_Phosphatase"/>
</dbReference>
<evidence type="ECO:0000313" key="13">
    <source>
        <dbReference type="Proteomes" id="UP000829291"/>
    </source>
</evidence>
<reference evidence="14" key="1">
    <citation type="submission" date="2025-08" db="UniProtKB">
        <authorList>
            <consortium name="RefSeq"/>
        </authorList>
    </citation>
    <scope>IDENTIFICATION</scope>
    <source>
        <tissue evidence="14">Thorax and Abdomen</tissue>
    </source>
</reference>
<gene>
    <name evidence="14" type="primary">LOC107226296</name>
</gene>
<dbReference type="CDD" id="cd00063">
    <property type="entry name" value="FN3"/>
    <property type="match status" value="1"/>
</dbReference>
<evidence type="ECO:0000256" key="2">
    <source>
        <dbReference type="ARBA" id="ARBA00009580"/>
    </source>
</evidence>
<dbReference type="PRINTS" id="PR00700">
    <property type="entry name" value="PRTYPHPHTASE"/>
</dbReference>
<dbReference type="InterPro" id="IPR003595">
    <property type="entry name" value="Tyr_Pase_cat"/>
</dbReference>
<evidence type="ECO:0000259" key="10">
    <source>
        <dbReference type="PROSITE" id="PS50055"/>
    </source>
</evidence>
<dbReference type="InterPro" id="IPR036116">
    <property type="entry name" value="FN3_sf"/>
</dbReference>
<dbReference type="EC" id="3.1.3.48" evidence="3"/>
<evidence type="ECO:0000256" key="7">
    <source>
        <dbReference type="ARBA" id="ARBA00023136"/>
    </source>
</evidence>
<evidence type="ECO:0000313" key="14">
    <source>
        <dbReference type="RefSeq" id="XP_046589843.1"/>
    </source>
</evidence>
<dbReference type="Pfam" id="PF00041">
    <property type="entry name" value="fn3"/>
    <property type="match status" value="1"/>
</dbReference>
<dbReference type="InterPro" id="IPR000242">
    <property type="entry name" value="PTP_cat"/>
</dbReference>
<evidence type="ECO:0000256" key="3">
    <source>
        <dbReference type="ARBA" id="ARBA00013064"/>
    </source>
</evidence>
<comment type="similarity">
    <text evidence="2">Belongs to the protein-tyrosine phosphatase family.</text>
</comment>
<evidence type="ECO:0000256" key="6">
    <source>
        <dbReference type="ARBA" id="ARBA00022912"/>
    </source>
</evidence>
<dbReference type="SMART" id="SM00404">
    <property type="entry name" value="PTPc_motif"/>
    <property type="match status" value="2"/>
</dbReference>